<evidence type="ECO:0000313" key="2">
    <source>
        <dbReference type="Proteomes" id="UP001515500"/>
    </source>
</evidence>
<name>A0AB40D447_DIOCR</name>
<feature type="domain" description="DUF4218" evidence="1">
    <location>
        <begin position="157"/>
        <end position="256"/>
    </location>
</feature>
<dbReference type="PANTHER" id="PTHR48258">
    <property type="entry name" value="DUF4218 DOMAIN-CONTAINING PROTEIN-RELATED"/>
    <property type="match status" value="1"/>
</dbReference>
<sequence>MMILCGIQQMEMRGKHLIMRMNGFANDPRNIRLGLAADGKPKDTITARLDLEDLNIKKELHLKRLPDGSYLMPQACYTLSKDERMEFCDFLKAVKFPDGFASNISRCVNSNDSQISGLKSHDCHIILQRLLPVVIRKFVPKDIFQALDELANFFKRLCCKTLKKEAVKGLQDDIVIILCKLEKIFPPAFFDVMVHLAIHLPREAMLGGPVHYRWMYPIERFLAKLKAYVRNKARPEGCIAETYISNECLMFYSMYLLWD</sequence>
<accession>A0AB40D447</accession>
<dbReference type="RefSeq" id="XP_039145550.1">
    <property type="nucleotide sequence ID" value="XM_039289616.1"/>
</dbReference>
<evidence type="ECO:0000259" key="1">
    <source>
        <dbReference type="Pfam" id="PF13960"/>
    </source>
</evidence>
<dbReference type="Pfam" id="PF13960">
    <property type="entry name" value="DUF4218"/>
    <property type="match status" value="1"/>
</dbReference>
<evidence type="ECO:0000313" key="3">
    <source>
        <dbReference type="RefSeq" id="XP_039145550.1"/>
    </source>
</evidence>
<dbReference type="InterPro" id="IPR025452">
    <property type="entry name" value="DUF4218"/>
</dbReference>
<dbReference type="GeneID" id="120282769"/>
<dbReference type="PANTHER" id="PTHR48258:SF6">
    <property type="entry name" value="LEUCINE-RICH REPEAT DOMAIN, L DOMAIN-CONTAINING PROTEIN"/>
    <property type="match status" value="1"/>
</dbReference>
<organism evidence="2 3">
    <name type="scientific">Dioscorea cayennensis subsp. rotundata</name>
    <name type="common">White Guinea yam</name>
    <name type="synonym">Dioscorea rotundata</name>
    <dbReference type="NCBI Taxonomy" id="55577"/>
    <lineage>
        <taxon>Eukaryota</taxon>
        <taxon>Viridiplantae</taxon>
        <taxon>Streptophyta</taxon>
        <taxon>Embryophyta</taxon>
        <taxon>Tracheophyta</taxon>
        <taxon>Spermatophyta</taxon>
        <taxon>Magnoliopsida</taxon>
        <taxon>Liliopsida</taxon>
        <taxon>Dioscoreales</taxon>
        <taxon>Dioscoreaceae</taxon>
        <taxon>Dioscorea</taxon>
    </lineage>
</organism>
<dbReference type="AlphaFoldDB" id="A0AB40D447"/>
<reference evidence="3" key="1">
    <citation type="submission" date="2025-08" db="UniProtKB">
        <authorList>
            <consortium name="RefSeq"/>
        </authorList>
    </citation>
    <scope>IDENTIFICATION</scope>
</reference>
<gene>
    <name evidence="3" type="primary">LOC120282769</name>
</gene>
<proteinExistence type="predicted"/>
<protein>
    <submittedName>
        <fullName evidence="3">Uncharacterized protein LOC120282769</fullName>
    </submittedName>
</protein>
<keyword evidence="2" id="KW-1185">Reference proteome</keyword>
<dbReference type="Proteomes" id="UP001515500">
    <property type="component" value="Chromosome 18"/>
</dbReference>